<feature type="region of interest" description="Disordered" evidence="1">
    <location>
        <begin position="527"/>
        <end position="569"/>
    </location>
</feature>
<feature type="compositionally biased region" description="Low complexity" evidence="1">
    <location>
        <begin position="631"/>
        <end position="645"/>
    </location>
</feature>
<feature type="compositionally biased region" description="Polar residues" evidence="1">
    <location>
        <begin position="483"/>
        <end position="494"/>
    </location>
</feature>
<feature type="region of interest" description="Disordered" evidence="1">
    <location>
        <begin position="615"/>
        <end position="654"/>
    </location>
</feature>
<evidence type="ECO:0000313" key="2">
    <source>
        <dbReference type="EMBL" id="KAG9072500.1"/>
    </source>
</evidence>
<organism evidence="2 3">
    <name type="scientific">Linnemannia hyalina</name>
    <dbReference type="NCBI Taxonomy" id="64524"/>
    <lineage>
        <taxon>Eukaryota</taxon>
        <taxon>Fungi</taxon>
        <taxon>Fungi incertae sedis</taxon>
        <taxon>Mucoromycota</taxon>
        <taxon>Mortierellomycotina</taxon>
        <taxon>Mortierellomycetes</taxon>
        <taxon>Mortierellales</taxon>
        <taxon>Mortierellaceae</taxon>
        <taxon>Linnemannia</taxon>
    </lineage>
</organism>
<accession>A0A9P7Y3X1</accession>
<proteinExistence type="predicted"/>
<name>A0A9P7Y3X1_9FUNG</name>
<gene>
    <name evidence="2" type="ORF">KI688_000271</name>
</gene>
<dbReference type="EMBL" id="JAHRHY010000001">
    <property type="protein sequence ID" value="KAG9072500.1"/>
    <property type="molecule type" value="Genomic_DNA"/>
</dbReference>
<keyword evidence="3" id="KW-1185">Reference proteome</keyword>
<feature type="region of interest" description="Disordered" evidence="1">
    <location>
        <begin position="483"/>
        <end position="513"/>
    </location>
</feature>
<comment type="caution">
    <text evidence="2">The sequence shown here is derived from an EMBL/GenBank/DDBJ whole genome shotgun (WGS) entry which is preliminary data.</text>
</comment>
<feature type="compositionally biased region" description="Low complexity" evidence="1">
    <location>
        <begin position="390"/>
        <end position="405"/>
    </location>
</feature>
<sequence length="714" mass="78364">MVVHTQSTSTSTSTTLTPTTSNKQIRNEYVTAWLSQQTIDPVDCDDYRDTNQMEDHYVITVSQQHDQYLLHPSAIASSSHSAYRHLLPQANHSTASTSRTNNLPQGHRRCLSLMNPTTSPVTPTMAISYEEQMQHELNWHRQNYQPLHATTATTTPQQYSEAPIHPFAEEPLAYHEPPQRSAEELAWERHNYYLRLQAEEEDLIERLQSDRKQCRGHCTQNKPLTQLWQPRQDPSSSVARTGSLNRLAGPSMLSAETSRVLGLCRTSTLSAVKKIGRAKKDATNRTSRSIRPMSTITAANNNSTTSSNTVDDNILTQGLGIHSYGRTITTTSNISAATASSSTFFSFSPKATLSPSVTTGGASSPSPIPKKLIKDHFGPSLKSLARRCSTRFSRSSSRPNSYAGSTGDAVADYPLGRHSLGSRPSQQQHKQRGHLYDFKQLPTGPTGGSTEISKLSGRPQEGHPRRSLTTERVPVHRTVTLFRSKSTRAPSSASMMGAKKDDRSSAPITTVLDLPYRPHRNSLRFANGRGLDFSSTPSPTTASSSSAHSARSSADTKADTGSNSENKETTAVPVVTGALVDIDSTVVISSAAPTSVLNLEEHESMRQQIVAILSLDRNDMRRRPSSRPKSRSTTPGLSSSSSDHPALSEELQDEQVPQEYLSPLAVEAQEILPADHLKMIQEQEVAAELADPCEHIAFMLVPKSQYEFQPLIAH</sequence>
<dbReference type="AlphaFoldDB" id="A0A9P7Y3X1"/>
<evidence type="ECO:0000313" key="3">
    <source>
        <dbReference type="Proteomes" id="UP000707451"/>
    </source>
</evidence>
<dbReference type="OrthoDB" id="2420045at2759"/>
<feature type="region of interest" description="Disordered" evidence="1">
    <location>
        <begin position="388"/>
        <end position="470"/>
    </location>
</feature>
<feature type="compositionally biased region" description="Low complexity" evidence="1">
    <location>
        <begin position="534"/>
        <end position="555"/>
    </location>
</feature>
<protein>
    <submittedName>
        <fullName evidence="2">Uncharacterized protein</fullName>
    </submittedName>
</protein>
<reference evidence="2" key="1">
    <citation type="submission" date="2021-06" db="EMBL/GenBank/DDBJ databases">
        <title>Genome Sequence of Mortierella hyaline Strain SCG-10, a Cold-Adapted, Nitrate-Reducing Fungus Isolated from Soil in Minnesota, USA.</title>
        <authorList>
            <person name="Aldossari N."/>
        </authorList>
    </citation>
    <scope>NUCLEOTIDE SEQUENCE</scope>
    <source>
        <strain evidence="2">SCG-10</strain>
    </source>
</reference>
<evidence type="ECO:0000256" key="1">
    <source>
        <dbReference type="SAM" id="MobiDB-lite"/>
    </source>
</evidence>
<feature type="region of interest" description="Disordered" evidence="1">
    <location>
        <begin position="1"/>
        <end position="20"/>
    </location>
</feature>
<dbReference type="Proteomes" id="UP000707451">
    <property type="component" value="Unassembled WGS sequence"/>
</dbReference>